<dbReference type="CDD" id="cd04301">
    <property type="entry name" value="NAT_SF"/>
    <property type="match status" value="1"/>
</dbReference>
<evidence type="ECO:0000259" key="1">
    <source>
        <dbReference type="PROSITE" id="PS51186"/>
    </source>
</evidence>
<dbReference type="GO" id="GO:0016747">
    <property type="term" value="F:acyltransferase activity, transferring groups other than amino-acyl groups"/>
    <property type="evidence" value="ECO:0007669"/>
    <property type="project" value="InterPro"/>
</dbReference>
<dbReference type="Pfam" id="PF00583">
    <property type="entry name" value="Acetyltransf_1"/>
    <property type="match status" value="1"/>
</dbReference>
<dbReference type="AlphaFoldDB" id="A0A381NM29"/>
<dbReference type="SUPFAM" id="SSF55729">
    <property type="entry name" value="Acyl-CoA N-acyltransferases (Nat)"/>
    <property type="match status" value="1"/>
</dbReference>
<dbReference type="Gene3D" id="3.40.630.30">
    <property type="match status" value="1"/>
</dbReference>
<feature type="domain" description="N-acetyltransferase" evidence="1">
    <location>
        <begin position="172"/>
        <end position="323"/>
    </location>
</feature>
<feature type="non-terminal residue" evidence="2">
    <location>
        <position position="1"/>
    </location>
</feature>
<dbReference type="PROSITE" id="PS51186">
    <property type="entry name" value="GNAT"/>
    <property type="match status" value="1"/>
</dbReference>
<proteinExistence type="predicted"/>
<protein>
    <recommendedName>
        <fullName evidence="1">N-acetyltransferase domain-containing protein</fullName>
    </recommendedName>
</protein>
<dbReference type="InterPro" id="IPR000182">
    <property type="entry name" value="GNAT_dom"/>
</dbReference>
<dbReference type="EMBL" id="UINC01000449">
    <property type="protein sequence ID" value="SUZ55580.1"/>
    <property type="molecule type" value="Genomic_DNA"/>
</dbReference>
<dbReference type="InterPro" id="IPR016181">
    <property type="entry name" value="Acyl_CoA_acyltransferase"/>
</dbReference>
<gene>
    <name evidence="2" type="ORF">METZ01_LOCUS8434</name>
</gene>
<organism evidence="2">
    <name type="scientific">marine metagenome</name>
    <dbReference type="NCBI Taxonomy" id="408172"/>
    <lineage>
        <taxon>unclassified sequences</taxon>
        <taxon>metagenomes</taxon>
        <taxon>ecological metagenomes</taxon>
    </lineage>
</organism>
<sequence>VVGSNLEIIRFTSSDKDYQKLYELENSLDYHIKDWGSVEMLKYHGSLIPEKCRPETNFLSLNNKVFGYGYTGHDEWAFDLKLLDSSISFPSEEKYLPYAQELLNYQLSSARKMEQVKTFRAWLFNANDFYINFYLKNGFKVSQVEFSSLISLEEFNQKNFSSYVSRFKESPFEISNLQELQKSHSNWEVKLYELWHRIEKDVPTDVLEPGEDIDSWRRRLFAPWFKPEDLYIVMDGEKWVALSSYDRSDVTTDTVSTDLTGVLPEYRRKGICTAVKLFALEDLKKKGFRKVFTGNEENNPMFQINLKLGFKKIATEVGCQLTL</sequence>
<name>A0A381NM29_9ZZZZ</name>
<evidence type="ECO:0000313" key="2">
    <source>
        <dbReference type="EMBL" id="SUZ55580.1"/>
    </source>
</evidence>
<reference evidence="2" key="1">
    <citation type="submission" date="2018-05" db="EMBL/GenBank/DDBJ databases">
        <authorList>
            <person name="Lanie J.A."/>
            <person name="Ng W.-L."/>
            <person name="Kazmierczak K.M."/>
            <person name="Andrzejewski T.M."/>
            <person name="Davidsen T.M."/>
            <person name="Wayne K.J."/>
            <person name="Tettelin H."/>
            <person name="Glass J.I."/>
            <person name="Rusch D."/>
            <person name="Podicherti R."/>
            <person name="Tsui H.-C.T."/>
            <person name="Winkler M.E."/>
        </authorList>
    </citation>
    <scope>NUCLEOTIDE SEQUENCE</scope>
</reference>
<accession>A0A381NM29</accession>